<gene>
    <name evidence="2" type="ORF">BJ322DRAFT_1022545</name>
</gene>
<dbReference type="Pfam" id="PF00735">
    <property type="entry name" value="Septin"/>
    <property type="match status" value="1"/>
</dbReference>
<accession>A0A9P6H8T1</accession>
<dbReference type="EMBL" id="WIUZ02000012">
    <property type="protein sequence ID" value="KAF9782048.1"/>
    <property type="molecule type" value="Genomic_DNA"/>
</dbReference>
<dbReference type="SUPFAM" id="SSF52540">
    <property type="entry name" value="P-loop containing nucleoside triphosphate hydrolases"/>
    <property type="match status" value="1"/>
</dbReference>
<dbReference type="AlphaFoldDB" id="A0A9P6H8T1"/>
<dbReference type="PANTHER" id="PTHR18884">
    <property type="entry name" value="SEPTIN"/>
    <property type="match status" value="1"/>
</dbReference>
<dbReference type="Proteomes" id="UP000736335">
    <property type="component" value="Unassembled WGS sequence"/>
</dbReference>
<evidence type="ECO:0000259" key="1">
    <source>
        <dbReference type="Pfam" id="PF00735"/>
    </source>
</evidence>
<reference evidence="2" key="2">
    <citation type="submission" date="2020-11" db="EMBL/GenBank/DDBJ databases">
        <authorList>
            <consortium name="DOE Joint Genome Institute"/>
            <person name="Kuo A."/>
            <person name="Miyauchi S."/>
            <person name="Kiss E."/>
            <person name="Drula E."/>
            <person name="Kohler A."/>
            <person name="Sanchez-Garcia M."/>
            <person name="Andreopoulos B."/>
            <person name="Barry K.W."/>
            <person name="Bonito G."/>
            <person name="Buee M."/>
            <person name="Carver A."/>
            <person name="Chen C."/>
            <person name="Cichocki N."/>
            <person name="Clum A."/>
            <person name="Culley D."/>
            <person name="Crous P.W."/>
            <person name="Fauchery L."/>
            <person name="Girlanda M."/>
            <person name="Hayes R."/>
            <person name="Keri Z."/>
            <person name="Labutti K."/>
            <person name="Lipzen A."/>
            <person name="Lombard V."/>
            <person name="Magnuson J."/>
            <person name="Maillard F."/>
            <person name="Morin E."/>
            <person name="Murat C."/>
            <person name="Nolan M."/>
            <person name="Ohm R."/>
            <person name="Pangilinan J."/>
            <person name="Pereira M."/>
            <person name="Perotto S."/>
            <person name="Peter M."/>
            <person name="Riley R."/>
            <person name="Sitrit Y."/>
            <person name="Stielow B."/>
            <person name="Szollosi G."/>
            <person name="Zifcakova L."/>
            <person name="Stursova M."/>
            <person name="Spatafora J.W."/>
            <person name="Tedersoo L."/>
            <person name="Vaario L.-M."/>
            <person name="Yamada A."/>
            <person name="Yan M."/>
            <person name="Wang P."/>
            <person name="Xu J."/>
            <person name="Bruns T."/>
            <person name="Baldrian P."/>
            <person name="Vilgalys R."/>
            <person name="Henrissat B."/>
            <person name="Grigoriev I.V."/>
            <person name="Hibbett D."/>
            <person name="Nagy L.G."/>
            <person name="Martin F.M."/>
        </authorList>
    </citation>
    <scope>NUCLEOTIDE SEQUENCE</scope>
    <source>
        <strain evidence="2">UH-Tt-Lm1</strain>
    </source>
</reference>
<dbReference type="InterPro" id="IPR027417">
    <property type="entry name" value="P-loop_NTPase"/>
</dbReference>
<organism evidence="2 3">
    <name type="scientific">Thelephora terrestris</name>
    <dbReference type="NCBI Taxonomy" id="56493"/>
    <lineage>
        <taxon>Eukaryota</taxon>
        <taxon>Fungi</taxon>
        <taxon>Dikarya</taxon>
        <taxon>Basidiomycota</taxon>
        <taxon>Agaricomycotina</taxon>
        <taxon>Agaricomycetes</taxon>
        <taxon>Thelephorales</taxon>
        <taxon>Thelephoraceae</taxon>
        <taxon>Thelephora</taxon>
    </lineage>
</organism>
<evidence type="ECO:0000313" key="2">
    <source>
        <dbReference type="EMBL" id="KAF9782048.1"/>
    </source>
</evidence>
<name>A0A9P6H8T1_9AGAM</name>
<evidence type="ECO:0000313" key="3">
    <source>
        <dbReference type="Proteomes" id="UP000736335"/>
    </source>
</evidence>
<dbReference type="Gene3D" id="3.40.50.300">
    <property type="entry name" value="P-loop containing nucleotide triphosphate hydrolases"/>
    <property type="match status" value="1"/>
</dbReference>
<comment type="caution">
    <text evidence="2">The sequence shown here is derived from an EMBL/GenBank/DDBJ whole genome shotgun (WGS) entry which is preliminary data.</text>
</comment>
<protein>
    <submittedName>
        <fullName evidence="2">Septin-domain-containing protein</fullName>
    </submittedName>
</protein>
<dbReference type="GO" id="GO:0005525">
    <property type="term" value="F:GTP binding"/>
    <property type="evidence" value="ECO:0007669"/>
    <property type="project" value="InterPro"/>
</dbReference>
<feature type="domain" description="Septin-type G" evidence="1">
    <location>
        <begin position="21"/>
        <end position="94"/>
    </location>
</feature>
<sequence length="133" mass="13942">MALEPAAVGVGGFLTLSSFGCAGQTGLGKSTLINTLFASHLIDSKGRFASDEEVRQTTEIHPVSHSIIVENGVRLRLNIVDTPGYGDQVNNDNCPVASKFIALVLRGSGATVGSWSQLKLPMFALKSLICPAA</sequence>
<dbReference type="InterPro" id="IPR030379">
    <property type="entry name" value="G_SEPTIN_dom"/>
</dbReference>
<reference evidence="2" key="1">
    <citation type="journal article" date="2020" name="Nat. Commun.">
        <title>Large-scale genome sequencing of mycorrhizal fungi provides insights into the early evolution of symbiotic traits.</title>
        <authorList>
            <person name="Miyauchi S."/>
            <person name="Kiss E."/>
            <person name="Kuo A."/>
            <person name="Drula E."/>
            <person name="Kohler A."/>
            <person name="Sanchez-Garcia M."/>
            <person name="Morin E."/>
            <person name="Andreopoulos B."/>
            <person name="Barry K.W."/>
            <person name="Bonito G."/>
            <person name="Buee M."/>
            <person name="Carver A."/>
            <person name="Chen C."/>
            <person name="Cichocki N."/>
            <person name="Clum A."/>
            <person name="Culley D."/>
            <person name="Crous P.W."/>
            <person name="Fauchery L."/>
            <person name="Girlanda M."/>
            <person name="Hayes R.D."/>
            <person name="Keri Z."/>
            <person name="LaButti K."/>
            <person name="Lipzen A."/>
            <person name="Lombard V."/>
            <person name="Magnuson J."/>
            <person name="Maillard F."/>
            <person name="Murat C."/>
            <person name="Nolan M."/>
            <person name="Ohm R.A."/>
            <person name="Pangilinan J."/>
            <person name="Pereira M.F."/>
            <person name="Perotto S."/>
            <person name="Peter M."/>
            <person name="Pfister S."/>
            <person name="Riley R."/>
            <person name="Sitrit Y."/>
            <person name="Stielow J.B."/>
            <person name="Szollosi G."/>
            <person name="Zifcakova L."/>
            <person name="Stursova M."/>
            <person name="Spatafora J.W."/>
            <person name="Tedersoo L."/>
            <person name="Vaario L.M."/>
            <person name="Yamada A."/>
            <person name="Yan M."/>
            <person name="Wang P."/>
            <person name="Xu J."/>
            <person name="Bruns T."/>
            <person name="Baldrian P."/>
            <person name="Vilgalys R."/>
            <person name="Dunand C."/>
            <person name="Henrissat B."/>
            <person name="Grigoriev I.V."/>
            <person name="Hibbett D."/>
            <person name="Nagy L.G."/>
            <person name="Martin F.M."/>
        </authorList>
    </citation>
    <scope>NUCLEOTIDE SEQUENCE</scope>
    <source>
        <strain evidence="2">UH-Tt-Lm1</strain>
    </source>
</reference>
<dbReference type="OrthoDB" id="416553at2759"/>
<proteinExistence type="predicted"/>
<keyword evidence="3" id="KW-1185">Reference proteome</keyword>